<reference evidence="1 2" key="1">
    <citation type="submission" date="2018-11" db="EMBL/GenBank/DDBJ databases">
        <title>Complete genome sequence of Paenibacillus baekrokdamisoli strain KCTC 33723.</title>
        <authorList>
            <person name="Kang S.W."/>
            <person name="Lee K.C."/>
            <person name="Kim K.K."/>
            <person name="Kim J.S."/>
            <person name="Kim D.S."/>
            <person name="Ko S.H."/>
            <person name="Yang S.H."/>
            <person name="Lee J.S."/>
        </authorList>
    </citation>
    <scope>NUCLEOTIDE SEQUENCE [LARGE SCALE GENOMIC DNA]</scope>
    <source>
        <strain evidence="1 2">KCTC 33723</strain>
    </source>
</reference>
<dbReference type="Gene3D" id="3.20.20.140">
    <property type="entry name" value="Metal-dependent hydrolases"/>
    <property type="match status" value="1"/>
</dbReference>
<dbReference type="InterPro" id="IPR032466">
    <property type="entry name" value="Metal_Hydrolase"/>
</dbReference>
<name>A0A3G9J6Q0_9BACL</name>
<dbReference type="Proteomes" id="UP000275368">
    <property type="component" value="Chromosome"/>
</dbReference>
<dbReference type="RefSeq" id="WP_125655606.1">
    <property type="nucleotide sequence ID" value="NZ_AP019308.1"/>
</dbReference>
<dbReference type="KEGG" id="pbk:Back11_18580"/>
<dbReference type="AlphaFoldDB" id="A0A3G9J6Q0"/>
<dbReference type="OrthoDB" id="2550860at2"/>
<gene>
    <name evidence="1" type="ORF">Back11_18580</name>
</gene>
<protein>
    <submittedName>
        <fullName evidence="1">Uncharacterized protein</fullName>
    </submittedName>
</protein>
<organism evidence="1 2">
    <name type="scientific">Paenibacillus baekrokdamisoli</name>
    <dbReference type="NCBI Taxonomy" id="1712516"/>
    <lineage>
        <taxon>Bacteria</taxon>
        <taxon>Bacillati</taxon>
        <taxon>Bacillota</taxon>
        <taxon>Bacilli</taxon>
        <taxon>Bacillales</taxon>
        <taxon>Paenibacillaceae</taxon>
        <taxon>Paenibacillus</taxon>
    </lineage>
</organism>
<accession>A0A3G9J6Q0</accession>
<evidence type="ECO:0000313" key="1">
    <source>
        <dbReference type="EMBL" id="BBH20513.1"/>
    </source>
</evidence>
<keyword evidence="2" id="KW-1185">Reference proteome</keyword>
<dbReference type="SUPFAM" id="SSF51556">
    <property type="entry name" value="Metallo-dependent hydrolases"/>
    <property type="match status" value="1"/>
</dbReference>
<proteinExistence type="predicted"/>
<dbReference type="EMBL" id="AP019308">
    <property type="protein sequence ID" value="BBH20513.1"/>
    <property type="molecule type" value="Genomic_DNA"/>
</dbReference>
<sequence>MKIIDCNCAIGYKTVNYEVVNHENFLVKEKVKQARNAEELLAELDFCGIEQAIVYHNTMIDVDPGYGNQNILTEVDKAPDRLIPTWTILPPITESEFSAENLFKSMKTSNVMMLRAYPERNRYLLNAVTMGELLQEIEAAHIPLYLSPNAGWEVIYNVLKEYPKLTVILNNYGLWSHDRFLYPLFKSYKNVYIESGDMQTAGEIKDICSKFGSEKILFGSDFPSNCIGGPLVTLVGAGITREAIENIAHRNIERIWSEVKL</sequence>
<evidence type="ECO:0000313" key="2">
    <source>
        <dbReference type="Proteomes" id="UP000275368"/>
    </source>
</evidence>